<dbReference type="OrthoDB" id="424586at2759"/>
<dbReference type="InterPro" id="IPR036754">
    <property type="entry name" value="YbaK/aa-tRNA-synt-asso_dom_sf"/>
</dbReference>
<dbReference type="Gene3D" id="3.90.960.10">
    <property type="entry name" value="YbaK/aminoacyl-tRNA synthetase-associated domain"/>
    <property type="match status" value="1"/>
</dbReference>
<comment type="caution">
    <text evidence="3">The sequence shown here is derived from an EMBL/GenBank/DDBJ whole genome shotgun (WGS) entry which is preliminary data.</text>
</comment>
<gene>
    <name evidence="3" type="ORF">I3842_05G217900</name>
</gene>
<dbReference type="PANTHER" id="PTHR31423:SF3">
    <property type="entry name" value="PROLYL-TRNA SYNTHETASE ASSOCIATED DOMAIN-CONTAINING PROTEIN 1-RELATED"/>
    <property type="match status" value="1"/>
</dbReference>
<feature type="domain" description="YbaK/aminoacyl-tRNA synthetase-associated" evidence="2">
    <location>
        <begin position="24"/>
        <end position="151"/>
    </location>
</feature>
<dbReference type="AlphaFoldDB" id="A0A922JS18"/>
<dbReference type="Pfam" id="PF04073">
    <property type="entry name" value="tRNA_edit"/>
    <property type="match status" value="1"/>
</dbReference>
<evidence type="ECO:0000256" key="1">
    <source>
        <dbReference type="ARBA" id="ARBA00010201"/>
    </source>
</evidence>
<dbReference type="InterPro" id="IPR007214">
    <property type="entry name" value="YbaK/aa-tRNA-synth-assoc-dom"/>
</dbReference>
<protein>
    <recommendedName>
        <fullName evidence="2">YbaK/aminoacyl-tRNA synthetase-associated domain-containing protein</fullName>
    </recommendedName>
</protein>
<dbReference type="InterPro" id="IPR040285">
    <property type="entry name" value="ProX/PRXD1"/>
</dbReference>
<dbReference type="GO" id="GO:0002161">
    <property type="term" value="F:aminoacyl-tRNA deacylase activity"/>
    <property type="evidence" value="ECO:0007669"/>
    <property type="project" value="InterPro"/>
</dbReference>
<dbReference type="FunFam" id="3.90.960.10:FF:000005">
    <property type="entry name" value="Putative prolyl-tRNA synthetase"/>
    <property type="match status" value="1"/>
</dbReference>
<proteinExistence type="inferred from homology"/>
<organism evidence="3 4">
    <name type="scientific">Carya illinoinensis</name>
    <name type="common">Pecan</name>
    <dbReference type="NCBI Taxonomy" id="32201"/>
    <lineage>
        <taxon>Eukaryota</taxon>
        <taxon>Viridiplantae</taxon>
        <taxon>Streptophyta</taxon>
        <taxon>Embryophyta</taxon>
        <taxon>Tracheophyta</taxon>
        <taxon>Spermatophyta</taxon>
        <taxon>Magnoliopsida</taxon>
        <taxon>eudicotyledons</taxon>
        <taxon>Gunneridae</taxon>
        <taxon>Pentapetalae</taxon>
        <taxon>rosids</taxon>
        <taxon>fabids</taxon>
        <taxon>Fagales</taxon>
        <taxon>Juglandaceae</taxon>
        <taxon>Carya</taxon>
    </lineage>
</organism>
<dbReference type="SUPFAM" id="SSF55826">
    <property type="entry name" value="YbaK/ProRS associated domain"/>
    <property type="match status" value="1"/>
</dbReference>
<comment type="similarity">
    <text evidence="1">Belongs to the PRORSD1 family.</text>
</comment>
<dbReference type="Proteomes" id="UP000811246">
    <property type="component" value="Chromosome 5"/>
</dbReference>
<evidence type="ECO:0000259" key="2">
    <source>
        <dbReference type="Pfam" id="PF04073"/>
    </source>
</evidence>
<evidence type="ECO:0000313" key="4">
    <source>
        <dbReference type="Proteomes" id="UP000811246"/>
    </source>
</evidence>
<name>A0A922JS18_CARIL</name>
<dbReference type="CDD" id="cd04335">
    <property type="entry name" value="PrdX_deacylase"/>
    <property type="match status" value="1"/>
</dbReference>
<dbReference type="EMBL" id="CM031829">
    <property type="protein sequence ID" value="KAG6714757.1"/>
    <property type="molecule type" value="Genomic_DNA"/>
</dbReference>
<reference evidence="3" key="1">
    <citation type="submission" date="2021-01" db="EMBL/GenBank/DDBJ databases">
        <authorList>
            <person name="Lovell J.T."/>
            <person name="Bentley N."/>
            <person name="Bhattarai G."/>
            <person name="Jenkins J.W."/>
            <person name="Sreedasyam A."/>
            <person name="Alarcon Y."/>
            <person name="Bock C."/>
            <person name="Boston L."/>
            <person name="Carlson J."/>
            <person name="Cervantes K."/>
            <person name="Clermont K."/>
            <person name="Krom N."/>
            <person name="Kubenka K."/>
            <person name="Mamidi S."/>
            <person name="Mattison C."/>
            <person name="Monteros M."/>
            <person name="Pisani C."/>
            <person name="Plott C."/>
            <person name="Rajasekar S."/>
            <person name="Rhein H.S."/>
            <person name="Rohla C."/>
            <person name="Song M."/>
            <person name="Hilaire R.S."/>
            <person name="Shu S."/>
            <person name="Wells L."/>
            <person name="Wang X."/>
            <person name="Webber J."/>
            <person name="Heerema R.J."/>
            <person name="Klein P."/>
            <person name="Conner P."/>
            <person name="Grauke L."/>
            <person name="Grimwood J."/>
            <person name="Schmutz J."/>
            <person name="Randall J.J."/>
        </authorList>
    </citation>
    <scope>NUCLEOTIDE SEQUENCE</scope>
    <source>
        <tissue evidence="3">Leaf</tissue>
    </source>
</reference>
<accession>A0A922JS18</accession>
<evidence type="ECO:0000313" key="3">
    <source>
        <dbReference type="EMBL" id="KAG6714757.1"/>
    </source>
</evidence>
<dbReference type="PANTHER" id="PTHR31423">
    <property type="entry name" value="YBAK DOMAIN-CONTAINING PROTEIN"/>
    <property type="match status" value="1"/>
</dbReference>
<sequence>MGFSKDQFLARLQELKIEFSQYEHPVVMTVEAQAKYVGNTGGALSKNLFLKDKKNRFYVVSALADTKVDLKVLSQRLGLGKGGLRMAPEEALGEILQVPLGCVTPFALINDSARHVSLLLDQGFKGKEHCLFHPLSNDMTISLNVCELDKFLRSIGRNSSYVDLEANPPVGKDNPPDLADLVPSDSVAVPDLLEKAASVQGPTKDHAVSVRCSYQYANMAISAQSSIKWMDVLSNLDLCAKHAICNLTVAHASYATKGAEPSRKVKNVKDKPVGSMQPSNSFKDVGQYVEEILDKTSALLLSEITEDTIKQHGERLGAVVSNCIRERLSAELKADTRSYLNAAYTEGFGVARMMFQNTGSHNQFRCL</sequence>